<evidence type="ECO:0000256" key="4">
    <source>
        <dbReference type="ARBA" id="ARBA00038043"/>
    </source>
</evidence>
<keyword evidence="6" id="KW-0812">Transmembrane</keyword>
<dbReference type="SUPFAM" id="SSF52058">
    <property type="entry name" value="L domain-like"/>
    <property type="match status" value="1"/>
</dbReference>
<dbReference type="PANTHER" id="PTHR48059:SF30">
    <property type="entry name" value="OS06G0587000 PROTEIN"/>
    <property type="match status" value="1"/>
</dbReference>
<reference evidence="8" key="1">
    <citation type="submission" date="2024-03" db="EMBL/GenBank/DDBJ databases">
        <authorList>
            <consortium name="ELIXIR-Norway"/>
            <consortium name="Elixir Norway"/>
        </authorList>
    </citation>
    <scope>NUCLEOTIDE SEQUENCE</scope>
</reference>
<keyword evidence="6" id="KW-1133">Transmembrane helix</keyword>
<feature type="domain" description="Leucine-rich repeat-containing N-terminal plant-type" evidence="7">
    <location>
        <begin position="80"/>
        <end position="120"/>
    </location>
</feature>
<evidence type="ECO:0000256" key="3">
    <source>
        <dbReference type="ARBA" id="ARBA00022737"/>
    </source>
</evidence>
<dbReference type="InterPro" id="IPR051848">
    <property type="entry name" value="PGIP"/>
</dbReference>
<dbReference type="PROSITE" id="PS51450">
    <property type="entry name" value="LRR"/>
    <property type="match status" value="1"/>
</dbReference>
<comment type="subcellular location">
    <subcellularLocation>
        <location evidence="1">Cell envelope</location>
    </subcellularLocation>
</comment>
<dbReference type="PROSITE" id="PS51257">
    <property type="entry name" value="PROKAR_LIPOPROTEIN"/>
    <property type="match status" value="1"/>
</dbReference>
<dbReference type="PRINTS" id="PR00019">
    <property type="entry name" value="LEURICHRPT"/>
</dbReference>
<evidence type="ECO:0000313" key="9">
    <source>
        <dbReference type="Proteomes" id="UP001497522"/>
    </source>
</evidence>
<dbReference type="Pfam" id="PF00560">
    <property type="entry name" value="LRR_1"/>
    <property type="match status" value="2"/>
</dbReference>
<evidence type="ECO:0000256" key="6">
    <source>
        <dbReference type="SAM" id="Phobius"/>
    </source>
</evidence>
<accession>A0ABP1AXW4</accession>
<comment type="similarity">
    <text evidence="4">Belongs to the polygalacturonase-inhibiting protein family.</text>
</comment>
<keyword evidence="3" id="KW-0677">Repeat</keyword>
<dbReference type="InterPro" id="IPR013210">
    <property type="entry name" value="LRR_N_plant-typ"/>
</dbReference>
<dbReference type="Proteomes" id="UP001497522">
    <property type="component" value="Chromosome 17"/>
</dbReference>
<dbReference type="InterPro" id="IPR001611">
    <property type="entry name" value="Leu-rich_rpt"/>
</dbReference>
<dbReference type="InterPro" id="IPR032675">
    <property type="entry name" value="LRR_dom_sf"/>
</dbReference>
<evidence type="ECO:0000256" key="5">
    <source>
        <dbReference type="SAM" id="MobiDB-lite"/>
    </source>
</evidence>
<keyword evidence="6" id="KW-0472">Membrane</keyword>
<dbReference type="PANTHER" id="PTHR48059">
    <property type="entry name" value="POLYGALACTURONASE INHIBITOR 1"/>
    <property type="match status" value="1"/>
</dbReference>
<evidence type="ECO:0000256" key="2">
    <source>
        <dbReference type="ARBA" id="ARBA00022614"/>
    </source>
</evidence>
<name>A0ABP1AXW4_9BRYO</name>
<evidence type="ECO:0000313" key="8">
    <source>
        <dbReference type="EMBL" id="CAK9867331.1"/>
    </source>
</evidence>
<dbReference type="EMBL" id="OZ023718">
    <property type="protein sequence ID" value="CAK9867331.1"/>
    <property type="molecule type" value="Genomic_DNA"/>
</dbReference>
<organism evidence="8 9">
    <name type="scientific">Sphagnum jensenii</name>
    <dbReference type="NCBI Taxonomy" id="128206"/>
    <lineage>
        <taxon>Eukaryota</taxon>
        <taxon>Viridiplantae</taxon>
        <taxon>Streptophyta</taxon>
        <taxon>Embryophyta</taxon>
        <taxon>Bryophyta</taxon>
        <taxon>Sphagnophytina</taxon>
        <taxon>Sphagnopsida</taxon>
        <taxon>Sphagnales</taxon>
        <taxon>Sphagnaceae</taxon>
        <taxon>Sphagnum</taxon>
    </lineage>
</organism>
<gene>
    <name evidence="8" type="ORF">CSSPJE1EN2_LOCUS10326</name>
</gene>
<sequence>MKQHLESHRRFQGSCCRSSVGMFSLGILSLMGGSCKREETSQRSTSSSRGGVANIIWVISFLSLILSRCNATSSTGACSSDSKDALLDFREAFSDPNEKVFSSWDNGGDDCCTWSGVTCSQGGAVTELDVEGPSDYQITRNESYSGEKPGASLAELQDLQILTLKYLQFSSKIPSQWGSFSALLSLTVNYCDLESSIPSSLSNIHTLTHLDLQNNNLSGSIPSNLCKLETLTYLDLSSNDLHTGFSSLPSCLNNITTFNYGNQGTDNGGQGGGGGGSSDGGGDGGNGGNGGHGHGGNNGGSGDNNAGAHVAASISHLIGALISFILLLLFVL</sequence>
<evidence type="ECO:0000256" key="1">
    <source>
        <dbReference type="ARBA" id="ARBA00004196"/>
    </source>
</evidence>
<protein>
    <recommendedName>
        <fullName evidence="7">Leucine-rich repeat-containing N-terminal plant-type domain-containing protein</fullName>
    </recommendedName>
</protein>
<feature type="compositionally biased region" description="Gly residues" evidence="5">
    <location>
        <begin position="266"/>
        <end position="300"/>
    </location>
</feature>
<dbReference type="Gene3D" id="3.80.10.10">
    <property type="entry name" value="Ribonuclease Inhibitor"/>
    <property type="match status" value="1"/>
</dbReference>
<keyword evidence="2" id="KW-0433">Leucine-rich repeat</keyword>
<proteinExistence type="inferred from homology"/>
<keyword evidence="9" id="KW-1185">Reference proteome</keyword>
<feature type="region of interest" description="Disordered" evidence="5">
    <location>
        <begin position="263"/>
        <end position="300"/>
    </location>
</feature>
<evidence type="ECO:0000259" key="7">
    <source>
        <dbReference type="Pfam" id="PF08263"/>
    </source>
</evidence>
<dbReference type="Pfam" id="PF08263">
    <property type="entry name" value="LRRNT_2"/>
    <property type="match status" value="1"/>
</dbReference>
<feature type="transmembrane region" description="Helical" evidence="6">
    <location>
        <begin position="310"/>
        <end position="331"/>
    </location>
</feature>